<dbReference type="Gene3D" id="1.10.443.10">
    <property type="entry name" value="Intergrase catalytic core"/>
    <property type="match status" value="1"/>
</dbReference>
<proteinExistence type="predicted"/>
<keyword evidence="4" id="KW-1185">Reference proteome</keyword>
<dbReference type="EMBL" id="JACIDB010000023">
    <property type="protein sequence ID" value="MBB3877556.1"/>
    <property type="molecule type" value="Genomic_DNA"/>
</dbReference>
<dbReference type="InterPro" id="IPR011010">
    <property type="entry name" value="DNA_brk_join_enz"/>
</dbReference>
<dbReference type="GO" id="GO:0006310">
    <property type="term" value="P:DNA recombination"/>
    <property type="evidence" value="ECO:0007669"/>
    <property type="project" value="UniProtKB-KW"/>
</dbReference>
<keyword evidence="1" id="KW-0233">DNA recombination</keyword>
<evidence type="ECO:0000259" key="2">
    <source>
        <dbReference type="Pfam" id="PF00589"/>
    </source>
</evidence>
<gene>
    <name evidence="3" type="ORF">GGR47_003824</name>
</gene>
<reference evidence="3 4" key="1">
    <citation type="submission" date="2020-08" db="EMBL/GenBank/DDBJ databases">
        <title>Genomic Encyclopedia of Type Strains, Phase IV (KMG-IV): sequencing the most valuable type-strain genomes for metagenomic binning, comparative biology and taxonomic classification.</title>
        <authorList>
            <person name="Goeker M."/>
        </authorList>
    </citation>
    <scope>NUCLEOTIDE SEQUENCE [LARGE SCALE GENOMIC DNA]</scope>
    <source>
        <strain evidence="3 4">DSM 15581</strain>
    </source>
</reference>
<evidence type="ECO:0000256" key="1">
    <source>
        <dbReference type="ARBA" id="ARBA00023172"/>
    </source>
</evidence>
<feature type="domain" description="Tyr recombinase" evidence="2">
    <location>
        <begin position="178"/>
        <end position="377"/>
    </location>
</feature>
<protein>
    <submittedName>
        <fullName evidence="3">Integrase</fullName>
    </submittedName>
</protein>
<sequence>MASLPIAALATIARRWPPRDTVIVDRAGLPVDVSGPVWRLNDPMRPASINWDNFPLTDCIALDGIKGYHVHLIKNGSAAAVANAFHQVSLLVRMPVFQQAAAAGETIPYLALSQAQDYLGKEDQWKLHYGRAMYRWCTQAGYDGFDQRVLDQIEEWRIGGNRKGAAVRSRDPNEGPLTSREVSAIVTALRAARLTGAMPLPEQAALALALAFGSNSSQFASMREDDVEPLQSGGAIAAWIVSIPRHKKGEALSRSSFRRRKLTGLYGEIIQDLIEWNGTRPTFENDARPLIRKGTLRMRTTFDDQWQAHISAATFTQLLQRAVRRLGITTYGGKPLEVTCRRFRYTLPSRMVANGASQAAVADVLDHSDLQNVPVYWEIHSDIVDQIDTAMTTALAPRAQAFAGIIRNEADAIRGDDESSRRFLADPGSNRIEVIGNCGEFRFCGITAPYACYTCVKFQAWMNGPHQEVLDQLQRARDQRASLGLHPKMVGIEDELIEAVTDTIARIAAKFASEGSIND</sequence>
<dbReference type="InterPro" id="IPR013762">
    <property type="entry name" value="Integrase-like_cat_sf"/>
</dbReference>
<name>A0AAW3TY24_9SPHN</name>
<accession>A0AAW3TY24</accession>
<dbReference type="GO" id="GO:0003677">
    <property type="term" value="F:DNA binding"/>
    <property type="evidence" value="ECO:0007669"/>
    <property type="project" value="InterPro"/>
</dbReference>
<dbReference type="AlphaFoldDB" id="A0AAW3TY24"/>
<evidence type="ECO:0000313" key="3">
    <source>
        <dbReference type="EMBL" id="MBB3877556.1"/>
    </source>
</evidence>
<dbReference type="SUPFAM" id="SSF56349">
    <property type="entry name" value="DNA breaking-rejoining enzymes"/>
    <property type="match status" value="1"/>
</dbReference>
<dbReference type="InterPro" id="IPR002104">
    <property type="entry name" value="Integrase_catalytic"/>
</dbReference>
<organism evidence="3 4">
    <name type="scientific">Sphingomonas aquatilis</name>
    <dbReference type="NCBI Taxonomy" id="93063"/>
    <lineage>
        <taxon>Bacteria</taxon>
        <taxon>Pseudomonadati</taxon>
        <taxon>Pseudomonadota</taxon>
        <taxon>Alphaproteobacteria</taxon>
        <taxon>Sphingomonadales</taxon>
        <taxon>Sphingomonadaceae</taxon>
        <taxon>Sphingomonas</taxon>
    </lineage>
</organism>
<dbReference type="Pfam" id="PF00589">
    <property type="entry name" value="Phage_integrase"/>
    <property type="match status" value="1"/>
</dbReference>
<dbReference type="RefSeq" id="WP_147037148.1">
    <property type="nucleotide sequence ID" value="NZ_JACIDB010000023.1"/>
</dbReference>
<dbReference type="GO" id="GO:0015074">
    <property type="term" value="P:DNA integration"/>
    <property type="evidence" value="ECO:0007669"/>
    <property type="project" value="InterPro"/>
</dbReference>
<evidence type="ECO:0000313" key="4">
    <source>
        <dbReference type="Proteomes" id="UP000528945"/>
    </source>
</evidence>
<comment type="caution">
    <text evidence="3">The sequence shown here is derived from an EMBL/GenBank/DDBJ whole genome shotgun (WGS) entry which is preliminary data.</text>
</comment>
<dbReference type="Proteomes" id="UP000528945">
    <property type="component" value="Unassembled WGS sequence"/>
</dbReference>